<evidence type="ECO:0000259" key="6">
    <source>
        <dbReference type="PROSITE" id="PS00624"/>
    </source>
</evidence>
<evidence type="ECO:0000256" key="5">
    <source>
        <dbReference type="PIRSR" id="PIRSR000137-2"/>
    </source>
</evidence>
<dbReference type="PROSITE" id="PS00624">
    <property type="entry name" value="GMC_OXRED_2"/>
    <property type="match status" value="1"/>
</dbReference>
<dbReference type="Pfam" id="PF05199">
    <property type="entry name" value="GMC_oxred_C"/>
    <property type="match status" value="1"/>
</dbReference>
<organism evidence="7 8">
    <name type="scientific">Minwuia thermotolerans</name>
    <dbReference type="NCBI Taxonomy" id="2056226"/>
    <lineage>
        <taxon>Bacteria</taxon>
        <taxon>Pseudomonadati</taxon>
        <taxon>Pseudomonadota</taxon>
        <taxon>Alphaproteobacteria</taxon>
        <taxon>Minwuiales</taxon>
        <taxon>Minwuiaceae</taxon>
        <taxon>Minwuia</taxon>
    </lineage>
</organism>
<comment type="caution">
    <text evidence="7">The sequence shown here is derived from an EMBL/GenBank/DDBJ whole genome shotgun (WGS) entry which is preliminary data.</text>
</comment>
<dbReference type="RefSeq" id="WP_109795098.1">
    <property type="nucleotide sequence ID" value="NZ_PHIG01000028.1"/>
</dbReference>
<dbReference type="Gene3D" id="3.50.50.60">
    <property type="entry name" value="FAD/NAD(P)-binding domain"/>
    <property type="match status" value="1"/>
</dbReference>
<proteinExistence type="inferred from homology"/>
<keyword evidence="4 5" id="KW-0274">FAD</keyword>
<feature type="domain" description="Glucose-methanol-choline oxidoreductase N-terminal" evidence="6">
    <location>
        <begin position="253"/>
        <end position="267"/>
    </location>
</feature>
<dbReference type="EMBL" id="PHIG01000028">
    <property type="protein sequence ID" value="PJK30387.1"/>
    <property type="molecule type" value="Genomic_DNA"/>
</dbReference>
<dbReference type="Gene3D" id="3.30.560.10">
    <property type="entry name" value="Glucose Oxidase, domain 3"/>
    <property type="match status" value="1"/>
</dbReference>
<evidence type="ECO:0000256" key="1">
    <source>
        <dbReference type="ARBA" id="ARBA00001974"/>
    </source>
</evidence>
<comment type="similarity">
    <text evidence="2">Belongs to the GMC oxidoreductase family.</text>
</comment>
<accession>A0A2M9G3S7</accession>
<evidence type="ECO:0000256" key="3">
    <source>
        <dbReference type="ARBA" id="ARBA00022630"/>
    </source>
</evidence>
<dbReference type="InterPro" id="IPR012132">
    <property type="entry name" value="GMC_OxRdtase"/>
</dbReference>
<sequence length="530" mass="58191">MASFDYVIVGGGSAGCVLASRLSEDPDVTVCLLEAGPAKQDWSVRVPAGLIKTMKDPNSNWLLRTAPQRNLDNRELFWPRGKVMGGSSAINGMVYIRGHRDDYDRWANEEGCTGWDWRTVLPYFRRSEHNERLTDDLHGIGGPLNVADPRSPNPMSRMYVESCAAQQIAENEDFNGDRQEGAGLYQLTQKDGSRCSAFHAYLEGVARPNLEIVDLAHANRVLIEEGRAVGVAYNRGNEVVEVRANREVLLAGGAVHSPQLLMLSGVGPGEELKAFEIPVKADRPSVGQNLQDHLDVSVVARTTTALGFAFTMKGLWMGLRALREYRRGRTGMLTSNFAEAGAFVRSTPEKELPDLQYHFLPVVSDSHGQNRIKAHGVTLHCCDLRPKSRGRVGLQSPDPLAPPLIDPNYLDHEDDLAAQRRGVAIGRRMLSAAPLGEHVGAEIYPGPGVESEADIDAFIRRKAETIYHPVGTCRMGSDRESVVDPECRVRGVERLRVIDASVMPSLIGGNTNAPTIMIAERMSDLMRGRA</sequence>
<evidence type="ECO:0000313" key="8">
    <source>
        <dbReference type="Proteomes" id="UP000229498"/>
    </source>
</evidence>
<dbReference type="InterPro" id="IPR007867">
    <property type="entry name" value="GMC_OxRtase_C"/>
</dbReference>
<gene>
    <name evidence="7" type="ORF">CVT23_06945</name>
</gene>
<feature type="binding site" evidence="5">
    <location>
        <begin position="91"/>
        <end position="94"/>
    </location>
    <ligand>
        <name>FAD</name>
        <dbReference type="ChEBI" id="CHEBI:57692"/>
    </ligand>
</feature>
<reference evidence="7 8" key="1">
    <citation type="submission" date="2017-11" db="EMBL/GenBank/DDBJ databases">
        <title>Draft genome sequence of Rhizobiales bacterium SY3-13.</title>
        <authorList>
            <person name="Sun C."/>
        </authorList>
    </citation>
    <scope>NUCLEOTIDE SEQUENCE [LARGE SCALE GENOMIC DNA]</scope>
    <source>
        <strain evidence="7 8">SY3-13</strain>
    </source>
</reference>
<dbReference type="NCBIfam" id="NF002550">
    <property type="entry name" value="PRK02106.1"/>
    <property type="match status" value="1"/>
</dbReference>
<name>A0A2M9G3S7_9PROT</name>
<evidence type="ECO:0000313" key="7">
    <source>
        <dbReference type="EMBL" id="PJK30387.1"/>
    </source>
</evidence>
<evidence type="ECO:0000256" key="4">
    <source>
        <dbReference type="ARBA" id="ARBA00022827"/>
    </source>
</evidence>
<dbReference type="PIRSF" id="PIRSF000137">
    <property type="entry name" value="Alcohol_oxidase"/>
    <property type="match status" value="1"/>
</dbReference>
<dbReference type="SUPFAM" id="SSF51905">
    <property type="entry name" value="FAD/NAD(P)-binding domain"/>
    <property type="match status" value="1"/>
</dbReference>
<dbReference type="GO" id="GO:0050660">
    <property type="term" value="F:flavin adenine dinucleotide binding"/>
    <property type="evidence" value="ECO:0007669"/>
    <property type="project" value="InterPro"/>
</dbReference>
<dbReference type="PANTHER" id="PTHR11552:SF147">
    <property type="entry name" value="CHOLINE DEHYDROGENASE, MITOCHONDRIAL"/>
    <property type="match status" value="1"/>
</dbReference>
<dbReference type="Proteomes" id="UP000229498">
    <property type="component" value="Unassembled WGS sequence"/>
</dbReference>
<dbReference type="InterPro" id="IPR036188">
    <property type="entry name" value="FAD/NAD-bd_sf"/>
</dbReference>
<dbReference type="SUPFAM" id="SSF54373">
    <property type="entry name" value="FAD-linked reductases, C-terminal domain"/>
    <property type="match status" value="1"/>
</dbReference>
<dbReference type="GO" id="GO:0016020">
    <property type="term" value="C:membrane"/>
    <property type="evidence" value="ECO:0007669"/>
    <property type="project" value="TreeGrafter"/>
</dbReference>
<dbReference type="AlphaFoldDB" id="A0A2M9G3S7"/>
<keyword evidence="8" id="KW-1185">Reference proteome</keyword>
<dbReference type="GO" id="GO:0019285">
    <property type="term" value="P:glycine betaine biosynthetic process from choline"/>
    <property type="evidence" value="ECO:0007669"/>
    <property type="project" value="TreeGrafter"/>
</dbReference>
<feature type="binding site" evidence="5">
    <location>
        <position position="83"/>
    </location>
    <ligand>
        <name>FAD</name>
        <dbReference type="ChEBI" id="CHEBI:57692"/>
    </ligand>
</feature>
<dbReference type="Pfam" id="PF00732">
    <property type="entry name" value="GMC_oxred_N"/>
    <property type="match status" value="1"/>
</dbReference>
<dbReference type="OrthoDB" id="9785276at2"/>
<dbReference type="InterPro" id="IPR000172">
    <property type="entry name" value="GMC_OxRdtase_N"/>
</dbReference>
<evidence type="ECO:0000256" key="2">
    <source>
        <dbReference type="ARBA" id="ARBA00010790"/>
    </source>
</evidence>
<comment type="cofactor">
    <cofactor evidence="1 5">
        <name>FAD</name>
        <dbReference type="ChEBI" id="CHEBI:57692"/>
    </cofactor>
</comment>
<keyword evidence="3" id="KW-0285">Flavoprotein</keyword>
<protein>
    <submittedName>
        <fullName evidence="7">GMC family oxidoreductase</fullName>
    </submittedName>
</protein>
<dbReference type="PANTHER" id="PTHR11552">
    <property type="entry name" value="GLUCOSE-METHANOL-CHOLINE GMC OXIDOREDUCTASE"/>
    <property type="match status" value="1"/>
</dbReference>
<dbReference type="GO" id="GO:0008812">
    <property type="term" value="F:choline dehydrogenase activity"/>
    <property type="evidence" value="ECO:0007669"/>
    <property type="project" value="TreeGrafter"/>
</dbReference>